<keyword evidence="1" id="KW-0732">Signal</keyword>
<dbReference type="PROSITE" id="PS51257">
    <property type="entry name" value="PROKAR_LIPOPROTEIN"/>
    <property type="match status" value="1"/>
</dbReference>
<proteinExistence type="predicted"/>
<accession>A0A1I2HTJ6</accession>
<protein>
    <recommendedName>
        <fullName evidence="4">Lipoprotein</fullName>
    </recommendedName>
</protein>
<evidence type="ECO:0008006" key="4">
    <source>
        <dbReference type="Google" id="ProtNLM"/>
    </source>
</evidence>
<dbReference type="EMBL" id="FONH01000013">
    <property type="protein sequence ID" value="SFF32958.1"/>
    <property type="molecule type" value="Genomic_DNA"/>
</dbReference>
<dbReference type="Proteomes" id="UP000199477">
    <property type="component" value="Unassembled WGS sequence"/>
</dbReference>
<feature type="chain" id="PRO_5011504134" description="Lipoprotein" evidence="1">
    <location>
        <begin position="23"/>
        <end position="138"/>
    </location>
</feature>
<keyword evidence="3" id="KW-1185">Reference proteome</keyword>
<sequence>MRRLLVLVVLLSTLLLSGCATNKRNEALTNTLNAYGSVVRWGDFGSALQFIDPKVRDEHMPTQLEMARFDQFRVTGYDDGGGPAASGENEVRQVVAISMVNNNTQAERTVIDRQTWRYDAQTNHWWLLTGLPNLTADQ</sequence>
<gene>
    <name evidence="2" type="ORF">SAMN02799615_03153</name>
</gene>
<dbReference type="STRING" id="500610.SAMN02799615_03153"/>
<reference evidence="3" key="1">
    <citation type="submission" date="2016-10" db="EMBL/GenBank/DDBJ databases">
        <authorList>
            <person name="Varghese N."/>
            <person name="Submissions S."/>
        </authorList>
    </citation>
    <scope>NUCLEOTIDE SEQUENCE [LARGE SCALE GENOMIC DNA]</scope>
    <source>
        <strain evidence="3">UNC178MFTsu3.1</strain>
    </source>
</reference>
<evidence type="ECO:0000256" key="1">
    <source>
        <dbReference type="SAM" id="SignalP"/>
    </source>
</evidence>
<feature type="signal peptide" evidence="1">
    <location>
        <begin position="1"/>
        <end position="22"/>
    </location>
</feature>
<dbReference type="RefSeq" id="WP_026634964.1">
    <property type="nucleotide sequence ID" value="NZ_FONH01000013.1"/>
</dbReference>
<organism evidence="2 3">
    <name type="scientific">Dyella marensis</name>
    <dbReference type="NCBI Taxonomy" id="500610"/>
    <lineage>
        <taxon>Bacteria</taxon>
        <taxon>Pseudomonadati</taxon>
        <taxon>Pseudomonadota</taxon>
        <taxon>Gammaproteobacteria</taxon>
        <taxon>Lysobacterales</taxon>
        <taxon>Rhodanobacteraceae</taxon>
        <taxon>Dyella</taxon>
    </lineage>
</organism>
<name>A0A1I2HTJ6_9GAMM</name>
<evidence type="ECO:0000313" key="3">
    <source>
        <dbReference type="Proteomes" id="UP000199477"/>
    </source>
</evidence>
<dbReference type="AlphaFoldDB" id="A0A1I2HTJ6"/>
<evidence type="ECO:0000313" key="2">
    <source>
        <dbReference type="EMBL" id="SFF32958.1"/>
    </source>
</evidence>